<evidence type="ECO:0000256" key="1">
    <source>
        <dbReference type="SAM" id="SignalP"/>
    </source>
</evidence>
<feature type="chain" id="PRO_5012320000" description="Lipoprotein" evidence="1">
    <location>
        <begin position="21"/>
        <end position="244"/>
    </location>
</feature>
<sequence>MRFMSKLSALGVAATLAGCAAGPSPEVDAGKFSTVHTVTVVYPGKAVYAGGTASMPLLVPGGGLLGAAIAGAVTGAANASVSKAPATFDDLVTAKLGDTKLNRQFTDGIEAALRTHGYVVSEVDASAPGLPKFTRDDHNLLHASGPAYRDSDAVLVISVSPQYVAPGPLNSYARMVVGEIVMFKGDTHESVLRQRVYWQKFSDPYSYGTFASLLNDIPHAISGLDESVMAQVGLFDRSLDATQR</sequence>
<gene>
    <name evidence="2" type="ORF">SAMN05444168_6758</name>
</gene>
<evidence type="ECO:0000313" key="3">
    <source>
        <dbReference type="Proteomes" id="UP000184693"/>
    </source>
</evidence>
<protein>
    <recommendedName>
        <fullName evidence="4">Lipoprotein</fullName>
    </recommendedName>
</protein>
<dbReference type="Proteomes" id="UP000184693">
    <property type="component" value="Unassembled WGS sequence"/>
</dbReference>
<dbReference type="AlphaFoldDB" id="A0A1N6KCA3"/>
<proteinExistence type="predicted"/>
<feature type="signal peptide" evidence="1">
    <location>
        <begin position="1"/>
        <end position="20"/>
    </location>
</feature>
<organism evidence="2 3">
    <name type="scientific">Paraburkholderia phenazinium</name>
    <dbReference type="NCBI Taxonomy" id="60549"/>
    <lineage>
        <taxon>Bacteria</taxon>
        <taxon>Pseudomonadati</taxon>
        <taxon>Pseudomonadota</taxon>
        <taxon>Betaproteobacteria</taxon>
        <taxon>Burkholderiales</taxon>
        <taxon>Burkholderiaceae</taxon>
        <taxon>Paraburkholderia</taxon>
    </lineage>
</organism>
<evidence type="ECO:0000313" key="2">
    <source>
        <dbReference type="EMBL" id="SIO54171.1"/>
    </source>
</evidence>
<dbReference type="EMBL" id="FSRM01000002">
    <property type="protein sequence ID" value="SIO54171.1"/>
    <property type="molecule type" value="Genomic_DNA"/>
</dbReference>
<accession>A0A1N6KCA3</accession>
<dbReference type="OrthoDB" id="9033050at2"/>
<dbReference type="PROSITE" id="PS51257">
    <property type="entry name" value="PROKAR_LIPOPROTEIN"/>
    <property type="match status" value="1"/>
</dbReference>
<evidence type="ECO:0008006" key="4">
    <source>
        <dbReference type="Google" id="ProtNLM"/>
    </source>
</evidence>
<reference evidence="2 3" key="1">
    <citation type="submission" date="2016-11" db="EMBL/GenBank/DDBJ databases">
        <authorList>
            <person name="Jaros S."/>
            <person name="Januszkiewicz K."/>
            <person name="Wedrychowicz H."/>
        </authorList>
    </citation>
    <scope>NUCLEOTIDE SEQUENCE [LARGE SCALE GENOMIC DNA]</scope>
    <source>
        <strain evidence="2 3">GAS86</strain>
    </source>
</reference>
<keyword evidence="1" id="KW-0732">Signal</keyword>
<name>A0A1N6KCA3_9BURK</name>